<feature type="coiled-coil region" evidence="10">
    <location>
        <begin position="1009"/>
        <end position="1036"/>
    </location>
</feature>
<gene>
    <name evidence="13" type="ORF">CLEI1391_LOCUS13171</name>
</gene>
<evidence type="ECO:0000256" key="8">
    <source>
        <dbReference type="ARBA" id="ARBA00023132"/>
    </source>
</evidence>
<name>A0A7S0WVG4_9CHLO</name>
<dbReference type="GO" id="GO:0006405">
    <property type="term" value="P:RNA export from nucleus"/>
    <property type="evidence" value="ECO:0007669"/>
    <property type="project" value="TreeGrafter"/>
</dbReference>
<dbReference type="GO" id="GO:0044614">
    <property type="term" value="C:nuclear pore cytoplasmic filaments"/>
    <property type="evidence" value="ECO:0007669"/>
    <property type="project" value="TreeGrafter"/>
</dbReference>
<evidence type="ECO:0000256" key="9">
    <source>
        <dbReference type="ARBA" id="ARBA00023242"/>
    </source>
</evidence>
<protein>
    <recommendedName>
        <fullName evidence="12">Peptidase S59 domain-containing protein</fullName>
    </recommendedName>
</protein>
<comment type="similarity">
    <text evidence="2">Belongs to the nucleoporin GLFG family.</text>
</comment>
<dbReference type="GO" id="GO:0034398">
    <property type="term" value="P:telomere tethering at nuclear periphery"/>
    <property type="evidence" value="ECO:0007669"/>
    <property type="project" value="TreeGrafter"/>
</dbReference>
<evidence type="ECO:0000256" key="6">
    <source>
        <dbReference type="ARBA" id="ARBA00022927"/>
    </source>
</evidence>
<keyword evidence="7" id="KW-0811">Translocation</keyword>
<evidence type="ECO:0000256" key="11">
    <source>
        <dbReference type="SAM" id="MobiDB-lite"/>
    </source>
</evidence>
<feature type="compositionally biased region" description="Low complexity" evidence="11">
    <location>
        <begin position="732"/>
        <end position="748"/>
    </location>
</feature>
<feature type="region of interest" description="Disordered" evidence="11">
    <location>
        <begin position="1"/>
        <end position="42"/>
    </location>
</feature>
<evidence type="ECO:0000256" key="10">
    <source>
        <dbReference type="SAM" id="Coils"/>
    </source>
</evidence>
<dbReference type="SUPFAM" id="SSF82215">
    <property type="entry name" value="C-terminal autoproteolytic domain of nucleoporin nup98"/>
    <property type="match status" value="1"/>
</dbReference>
<keyword evidence="8" id="KW-0906">Nuclear pore complex</keyword>
<evidence type="ECO:0000256" key="4">
    <source>
        <dbReference type="ARBA" id="ARBA00022813"/>
    </source>
</evidence>
<dbReference type="GO" id="GO:0008139">
    <property type="term" value="F:nuclear localization sequence binding"/>
    <property type="evidence" value="ECO:0007669"/>
    <property type="project" value="TreeGrafter"/>
</dbReference>
<dbReference type="GO" id="GO:0051028">
    <property type="term" value="P:mRNA transport"/>
    <property type="evidence" value="ECO:0007669"/>
    <property type="project" value="UniProtKB-KW"/>
</dbReference>
<dbReference type="GO" id="GO:0000973">
    <property type="term" value="P:post-transcriptional tethering of RNA polymerase II gene DNA at nuclear periphery"/>
    <property type="evidence" value="ECO:0007669"/>
    <property type="project" value="TreeGrafter"/>
</dbReference>
<dbReference type="PANTHER" id="PTHR23198">
    <property type="entry name" value="NUCLEOPORIN"/>
    <property type="match status" value="1"/>
</dbReference>
<feature type="region of interest" description="Disordered" evidence="11">
    <location>
        <begin position="682"/>
        <end position="705"/>
    </location>
</feature>
<evidence type="ECO:0000313" key="13">
    <source>
        <dbReference type="EMBL" id="CAD8686937.1"/>
    </source>
</evidence>
<reference evidence="13" key="1">
    <citation type="submission" date="2021-01" db="EMBL/GenBank/DDBJ databases">
        <authorList>
            <person name="Corre E."/>
            <person name="Pelletier E."/>
            <person name="Niang G."/>
            <person name="Scheremetjew M."/>
            <person name="Finn R."/>
            <person name="Kale V."/>
            <person name="Holt S."/>
            <person name="Cochrane G."/>
            <person name="Meng A."/>
            <person name="Brown T."/>
            <person name="Cohen L."/>
        </authorList>
    </citation>
    <scope>NUCLEOTIDE SEQUENCE</scope>
    <source>
        <strain evidence="13">SAG 11-49</strain>
    </source>
</reference>
<feature type="domain" description="Peptidase S59" evidence="12">
    <location>
        <begin position="819"/>
        <end position="960"/>
    </location>
</feature>
<evidence type="ECO:0000256" key="5">
    <source>
        <dbReference type="ARBA" id="ARBA00022816"/>
    </source>
</evidence>
<dbReference type="InterPro" id="IPR021967">
    <property type="entry name" value="Nup98_C"/>
</dbReference>
<keyword evidence="4" id="KW-0068">Autocatalytic cleavage</keyword>
<feature type="compositionally biased region" description="Polar residues" evidence="11">
    <location>
        <begin position="577"/>
        <end position="590"/>
    </location>
</feature>
<dbReference type="InterPro" id="IPR036903">
    <property type="entry name" value="Nup98_auto-Pept-S59_dom_sf"/>
</dbReference>
<dbReference type="Gene3D" id="1.25.40.690">
    <property type="match status" value="1"/>
</dbReference>
<dbReference type="PROSITE" id="PS51434">
    <property type="entry name" value="NUP_C"/>
    <property type="match status" value="1"/>
</dbReference>
<evidence type="ECO:0000259" key="12">
    <source>
        <dbReference type="PROSITE" id="PS51434"/>
    </source>
</evidence>
<dbReference type="Pfam" id="PF04096">
    <property type="entry name" value="Nucleoporin2"/>
    <property type="match status" value="1"/>
</dbReference>
<dbReference type="Pfam" id="PF12110">
    <property type="entry name" value="Nup96"/>
    <property type="match status" value="1"/>
</dbReference>
<dbReference type="FunFam" id="1.10.10.2360:FF:000001">
    <property type="entry name" value="Nuclear pore complex protein Nup98-Nup96"/>
    <property type="match status" value="1"/>
</dbReference>
<feature type="compositionally biased region" description="Gly residues" evidence="11">
    <location>
        <begin position="1"/>
        <end position="11"/>
    </location>
</feature>
<feature type="compositionally biased region" description="Low complexity" evidence="11">
    <location>
        <begin position="592"/>
        <end position="608"/>
    </location>
</feature>
<dbReference type="Gene3D" id="3.30.1610.10">
    <property type="entry name" value="Peptidase S59, nucleoporin"/>
    <property type="match status" value="1"/>
</dbReference>
<proteinExistence type="inferred from homology"/>
<dbReference type="InterPro" id="IPR037665">
    <property type="entry name" value="Nucleoporin_S59-like"/>
</dbReference>
<dbReference type="GO" id="GO:0006606">
    <property type="term" value="P:protein import into nucleus"/>
    <property type="evidence" value="ECO:0007669"/>
    <property type="project" value="TreeGrafter"/>
</dbReference>
<keyword evidence="10" id="KW-0175">Coiled coil</keyword>
<keyword evidence="6" id="KW-0653">Protein transport</keyword>
<dbReference type="PANTHER" id="PTHR23198:SF6">
    <property type="entry name" value="NUCLEAR PORE COMPLEX PROTEIN NUP98-NUP96"/>
    <property type="match status" value="1"/>
</dbReference>
<dbReference type="InterPro" id="IPR007230">
    <property type="entry name" value="Nup98_auto-Pept-S59_dom"/>
</dbReference>
<keyword evidence="9" id="KW-0539">Nucleus</keyword>
<feature type="region of interest" description="Disordered" evidence="11">
    <location>
        <begin position="725"/>
        <end position="804"/>
    </location>
</feature>
<accession>A0A7S0WVG4</accession>
<evidence type="ECO:0000256" key="2">
    <source>
        <dbReference type="ARBA" id="ARBA00008926"/>
    </source>
</evidence>
<evidence type="ECO:0000256" key="1">
    <source>
        <dbReference type="ARBA" id="ARBA00004567"/>
    </source>
</evidence>
<evidence type="ECO:0000256" key="7">
    <source>
        <dbReference type="ARBA" id="ARBA00023010"/>
    </source>
</evidence>
<dbReference type="EMBL" id="HBFB01023376">
    <property type="protein sequence ID" value="CAD8686937.1"/>
    <property type="molecule type" value="Transcribed_RNA"/>
</dbReference>
<feature type="compositionally biased region" description="Low complexity" evidence="11">
    <location>
        <begin position="12"/>
        <end position="42"/>
    </location>
</feature>
<keyword evidence="3" id="KW-0813">Transport</keyword>
<dbReference type="Gene3D" id="1.10.10.2360">
    <property type="match status" value="1"/>
</dbReference>
<feature type="region of interest" description="Disordered" evidence="11">
    <location>
        <begin position="577"/>
        <end position="616"/>
    </location>
</feature>
<dbReference type="GO" id="GO:0003723">
    <property type="term" value="F:RNA binding"/>
    <property type="evidence" value="ECO:0007669"/>
    <property type="project" value="TreeGrafter"/>
</dbReference>
<comment type="subcellular location">
    <subcellularLocation>
        <location evidence="1">Nucleus</location>
        <location evidence="1">Nuclear pore complex</location>
    </subcellularLocation>
</comment>
<sequence length="2013" mass="200182">MFGGAGFGGFGQSQPQQSPFGAAPSSPFGAAPAAPAFGGQQASPFGAPATGVFGASQPAFGAASSPAFGATGSAAFGGTSAFGAAARPTTTGFGGFGSTAFGASQPAFGAASTPAFGQQPAQQSAFGIASAPSFGGFGGASTPAFGAAPAASPFGGGSAFGQSAPAFGASSAPAFGAAAPSAFGAPAAGSPFGGTSNVFGGATQSPTSGFGAQPAAGGLFGQPATGQGMFGAPAAGATGTRVAPYSKTVEKDGSSTATGQAQGNFISITAMPQYQGKSVEELRFEDYTAGVKSAAAGPAGPAANPFGAASPAAAPSPFGLPSTSTGAFGQAAPAASPFGGATTGGLFGSQPNNAFGAQSQSAFGASPSAFGASQPAFGQQASTPAFGGGFGASSAPAFGASAAPAFGASTGSSLFGGTTAPAFGAASSGSAFSFNSSPSLFGGTSAPAAGASPFGAAPSPFGASSAGNAGSSLFGPSSGSPFGASSAPAFGASSSPFGGTTFGAAKPASSAFGGTSLFGPTTGSAFGTTTTGGMFGSTGGGFGLGGFGAPASQPAGSMFGGSQPSLFGGSTAPSMFGSGSSFMPQSNALTLGQPFGQQGAAQPQGQPPSVSQAPYGSFQALPAVPEPKVGISSRNATRTIASGGTSSARASPLLSLRNTATSTTPKLGVQVRQSSLSPLGVLGAGPAGSAPMSPAPSGAGGSGMPTPGSGMALLQPRANPHRLFIREPPPSTEAASNAASPSPALTPARGTRAWTPMGDATPHNPFSGFNGPDQDGMGDDVHAAASPRPARTGGQQNGGLSPANGAGAAYLPQLGRLAADGYTYEPSATQLEAMYTADPSSLRRVHNFTVSRPGVGSIRWLQPVDIKGLKLDGIVTIQQGEVFCYADGEKPPVGQGLNTDAEITLCGVFKVDPQTQTPVKDGPRLAKWEKALRAMCARMGAKFVSYKPDGGLWKFEVEHFSRYGLLPEDEDDEEGEADAVHAAAAAQQQRKPGGLRFGLGSAAAADGGRHAAMEDYDNEEEEILDLEEDMGMDEEEGPGQEISLLQHGSEGAVYGTAVDGPEAGTEDTGPAAPLQHTLPTRLALDPSNMRAMKDSFFTGSSGTLGLAAPPHATSTLAGAMDVDGFSPAPTAYGQQALMPSHHAWRRSPAPLSTTPGPAMTRLAGAGAGAGLEHDVDEPGSAQPLALAIGSPIASTLSDSRPPFLARGQAAEASPSASFVDAGLSMGRSFRAGWGPGGVLVVPGPHATSVGSSPQPIYLTRVRVEGSGGAYDEGDDEDEAMASGGLLDNTPTTAAPARLAALRTRLRACLAVHVQHSGPTGAATEAEAAPGSGEGGTWRVPQWQLRCQSTELGALVEQLVAAAERGLQAAGAGEEESARVAHEADTWRLLQVLYEHITPVITDAAGQQEGADQEMGDEGAAASRSAAALSRAASSAEPANQSAPLLVSFERQAAVSRWLQKQAVPRVERALASASSPPEAVLQLLSGRQLVGAAAVAAAAGDTRLATLIASAGQHAQAQAELARQLEVWQGSSMTQHVAADRLLVYKLLAGQVLDTHARLQLDWRRFLGLLVWYHSFAGGSGAVRHQAGHVANAIHTYASMLAEHGGGAGSSSTSEVPPPLPHYAEDELGGSLGSSAMGAVDLQFALLQLWAAQQAEQGAVGEAGAAAPQPPFAALLAASGHSPNPCEGWVPWALMTVLQALGVLQAPPSSDQDPASAELLLSAHLSLITQLLLAGGLSELAVYVALHLPDSAPGWNATGAHSTLRDAMVAELLARTAPEWAGDARKTAFLRDTLQLPQPLLAGAGAAWARYCHNVDSACSALLEARAWSPAHDLLVRRVAPAMVMTNRLRDLAALVAALAPHAPSLPSWPLGGGLYDQFLAAFGPAAASARPGREQLQELAGSIAAAAAALKAASLGAVEEGDEQVVVAAGAPTSLTPAALQQRVVLARMAARVHAELMRLLAEANAKGPAAQAEVAPELLRSALALCGAEPSLRPAAVGTTAWHLGGALLTV</sequence>
<dbReference type="Pfam" id="PF21240">
    <property type="entry name" value="Nup98_GLEBS"/>
    <property type="match status" value="1"/>
</dbReference>
<feature type="compositionally biased region" description="Low complexity" evidence="11">
    <location>
        <begin position="687"/>
        <end position="697"/>
    </location>
</feature>
<organism evidence="13">
    <name type="scientific">Chlamydomonas leiostraca</name>
    <dbReference type="NCBI Taxonomy" id="1034604"/>
    <lineage>
        <taxon>Eukaryota</taxon>
        <taxon>Viridiplantae</taxon>
        <taxon>Chlorophyta</taxon>
        <taxon>core chlorophytes</taxon>
        <taxon>Chlorophyceae</taxon>
        <taxon>CS clade</taxon>
        <taxon>Chlamydomonadales</taxon>
        <taxon>Chlamydomonadaceae</taxon>
        <taxon>Chlamydomonas</taxon>
    </lineage>
</organism>
<dbReference type="GO" id="GO:0017056">
    <property type="term" value="F:structural constituent of nuclear pore"/>
    <property type="evidence" value="ECO:0007669"/>
    <property type="project" value="InterPro"/>
</dbReference>
<keyword evidence="5" id="KW-0509">mRNA transport</keyword>
<evidence type="ECO:0000256" key="3">
    <source>
        <dbReference type="ARBA" id="ARBA00022448"/>
    </source>
</evidence>